<comment type="caution">
    <text evidence="2">The sequence shown here is derived from an EMBL/GenBank/DDBJ whole genome shotgun (WGS) entry which is preliminary data.</text>
</comment>
<reference evidence="2 3" key="1">
    <citation type="submission" date="2020-08" db="EMBL/GenBank/DDBJ databases">
        <title>Genomic Encyclopedia of Type Strains, Phase III (KMG-III): the genomes of soil and plant-associated and newly described type strains.</title>
        <authorList>
            <person name="Whitman W."/>
        </authorList>
    </citation>
    <scope>NUCLEOTIDE SEQUENCE [LARGE SCALE GENOMIC DNA]</scope>
    <source>
        <strain evidence="2 3">CECT 5862</strain>
    </source>
</reference>
<evidence type="ECO:0000313" key="3">
    <source>
        <dbReference type="Proteomes" id="UP000570361"/>
    </source>
</evidence>
<name>A0A7W5B0Q4_9BACL</name>
<proteinExistence type="predicted"/>
<feature type="domain" description="AB hydrolase-1" evidence="1">
    <location>
        <begin position="24"/>
        <end position="68"/>
    </location>
</feature>
<dbReference type="Gene3D" id="3.40.50.1820">
    <property type="entry name" value="alpha/beta hydrolase"/>
    <property type="match status" value="1"/>
</dbReference>
<evidence type="ECO:0000259" key="1">
    <source>
        <dbReference type="Pfam" id="PF00561"/>
    </source>
</evidence>
<accession>A0A7W5B0Q4</accession>
<evidence type="ECO:0000313" key="2">
    <source>
        <dbReference type="EMBL" id="MBB3112280.1"/>
    </source>
</evidence>
<organism evidence="2 3">
    <name type="scientific">Paenibacillus phyllosphaerae</name>
    <dbReference type="NCBI Taxonomy" id="274593"/>
    <lineage>
        <taxon>Bacteria</taxon>
        <taxon>Bacillati</taxon>
        <taxon>Bacillota</taxon>
        <taxon>Bacilli</taxon>
        <taxon>Bacillales</taxon>
        <taxon>Paenibacillaceae</taxon>
        <taxon>Paenibacillus</taxon>
    </lineage>
</organism>
<dbReference type="InterPro" id="IPR000073">
    <property type="entry name" value="AB_hydrolase_1"/>
</dbReference>
<protein>
    <submittedName>
        <fullName evidence="2">Pimeloyl-ACP methyl ester carboxylesterase</fullName>
    </submittedName>
</protein>
<dbReference type="Proteomes" id="UP000570361">
    <property type="component" value="Unassembled WGS sequence"/>
</dbReference>
<dbReference type="Pfam" id="PF00561">
    <property type="entry name" value="Abhydrolase_1"/>
    <property type="match status" value="1"/>
</dbReference>
<dbReference type="RefSeq" id="WP_183602387.1">
    <property type="nucleotide sequence ID" value="NZ_JACHXK010000011.1"/>
</dbReference>
<gene>
    <name evidence="2" type="ORF">FHS18_004366</name>
</gene>
<dbReference type="EMBL" id="JACHXK010000011">
    <property type="protein sequence ID" value="MBB3112280.1"/>
    <property type="molecule type" value="Genomic_DNA"/>
</dbReference>
<keyword evidence="3" id="KW-1185">Reference proteome</keyword>
<dbReference type="InterPro" id="IPR029058">
    <property type="entry name" value="AB_hydrolase_fold"/>
</dbReference>
<dbReference type="AlphaFoldDB" id="A0A7W5B0Q4"/>
<dbReference type="SUPFAM" id="SSF53474">
    <property type="entry name" value="alpha/beta-Hydrolases"/>
    <property type="match status" value="1"/>
</dbReference>
<sequence>MDFQFFTTDDQVKLAYAVQGTGRPIVFVSGYSAAGELWFSQVKACVQAGFQAIVFDRRSHGYSDNPAYGQSMQRHGEDLH</sequence>